<protein>
    <submittedName>
        <fullName evidence="1">Uncharacterized protein</fullName>
    </submittedName>
</protein>
<evidence type="ECO:0000313" key="2">
    <source>
        <dbReference type="Proteomes" id="UP001186974"/>
    </source>
</evidence>
<reference evidence="1" key="1">
    <citation type="submission" date="2024-09" db="EMBL/GenBank/DDBJ databases">
        <title>Black Yeasts Isolated from many extreme environments.</title>
        <authorList>
            <person name="Coleine C."/>
            <person name="Stajich J.E."/>
            <person name="Selbmann L."/>
        </authorList>
    </citation>
    <scope>NUCLEOTIDE SEQUENCE</scope>
    <source>
        <strain evidence="1">CCFEE 5737</strain>
    </source>
</reference>
<dbReference type="Proteomes" id="UP001186974">
    <property type="component" value="Unassembled WGS sequence"/>
</dbReference>
<evidence type="ECO:0000313" key="1">
    <source>
        <dbReference type="EMBL" id="KAK3061838.1"/>
    </source>
</evidence>
<comment type="caution">
    <text evidence="1">The sequence shown here is derived from an EMBL/GenBank/DDBJ whole genome shotgun (WGS) entry which is preliminary data.</text>
</comment>
<gene>
    <name evidence="1" type="ORF">LTS18_005332</name>
</gene>
<name>A0ACC3D571_9PEZI</name>
<dbReference type="EMBL" id="JAWDJW010007598">
    <property type="protein sequence ID" value="KAK3061838.1"/>
    <property type="molecule type" value="Genomic_DNA"/>
</dbReference>
<accession>A0ACC3D571</accession>
<organism evidence="1 2">
    <name type="scientific">Coniosporium uncinatum</name>
    <dbReference type="NCBI Taxonomy" id="93489"/>
    <lineage>
        <taxon>Eukaryota</taxon>
        <taxon>Fungi</taxon>
        <taxon>Dikarya</taxon>
        <taxon>Ascomycota</taxon>
        <taxon>Pezizomycotina</taxon>
        <taxon>Dothideomycetes</taxon>
        <taxon>Dothideomycetes incertae sedis</taxon>
        <taxon>Coniosporium</taxon>
    </lineage>
</organism>
<proteinExistence type="predicted"/>
<sequence>MTTPNATKSTITDHTVHPSTWTAHPTITRSVLSNCTFTDLTASTTIDRSTLRNVALTSITSPSGDGGGGNGKSKIDRSNCADSSITDAVIEHVNILADSVIHPSSTISRSSLTASTVLGVKIERSSLTSTTVSEASVIERSTLSAVSVSGVSTVSRSNVAGGRVVKATVDRCSLNECDVEDCTVERSSFSGMVMRNGIWRDGELKGRRDWGREVVVLERGEWEEKVARGEMRGEADGVGEGDLIDLGPGLPPSAVPLVSPSTTSRTLSPAPSAPSTHTIGNGDDEKHRYHFAESTPVPTVYAESDFSTSGMLTPTTTDSYSVATGLEDEDRGYVSGEDGRSGGGGGERGSPPPYQP</sequence>
<keyword evidence="2" id="KW-1185">Reference proteome</keyword>